<dbReference type="Pfam" id="PF14428">
    <property type="entry name" value="DddA-like"/>
    <property type="match status" value="1"/>
</dbReference>
<dbReference type="EMBL" id="JACHJW010000001">
    <property type="protein sequence ID" value="MBB4961217.1"/>
    <property type="molecule type" value="Genomic_DNA"/>
</dbReference>
<feature type="region of interest" description="Disordered" evidence="1">
    <location>
        <begin position="249"/>
        <end position="278"/>
    </location>
</feature>
<comment type="caution">
    <text evidence="2">The sequence shown here is derived from an EMBL/GenBank/DDBJ whole genome shotgun (WGS) entry which is preliminary data.</text>
</comment>
<dbReference type="Proteomes" id="UP000578819">
    <property type="component" value="Unassembled WGS sequence"/>
</dbReference>
<evidence type="ECO:0000313" key="2">
    <source>
        <dbReference type="EMBL" id="MBB4961217.1"/>
    </source>
</evidence>
<evidence type="ECO:0000256" key="1">
    <source>
        <dbReference type="SAM" id="MobiDB-lite"/>
    </source>
</evidence>
<proteinExistence type="predicted"/>
<organism evidence="2 3">
    <name type="scientific">Micromonospora polyrhachis</name>
    <dbReference type="NCBI Taxonomy" id="1282883"/>
    <lineage>
        <taxon>Bacteria</taxon>
        <taxon>Bacillati</taxon>
        <taxon>Actinomycetota</taxon>
        <taxon>Actinomycetes</taxon>
        <taxon>Micromonosporales</taxon>
        <taxon>Micromonosporaceae</taxon>
        <taxon>Micromonospora</taxon>
    </lineage>
</organism>
<accession>A0A7W7WS36</accession>
<evidence type="ECO:0000313" key="3">
    <source>
        <dbReference type="Proteomes" id="UP000578819"/>
    </source>
</evidence>
<dbReference type="InterPro" id="IPR032724">
    <property type="entry name" value="SCP1.201-like"/>
</dbReference>
<reference evidence="2 3" key="1">
    <citation type="submission" date="2020-08" db="EMBL/GenBank/DDBJ databases">
        <title>Sequencing the genomes of 1000 actinobacteria strains.</title>
        <authorList>
            <person name="Klenk H.-P."/>
        </authorList>
    </citation>
    <scope>NUCLEOTIDE SEQUENCE [LARGE SCALE GENOMIC DNA]</scope>
    <source>
        <strain evidence="2 3">DSM 45886</strain>
    </source>
</reference>
<feature type="compositionally biased region" description="Basic and acidic residues" evidence="1">
    <location>
        <begin position="249"/>
        <end position="263"/>
    </location>
</feature>
<sequence length="278" mass="30024">MSIAEIGAALQAVVDAVTEQRKGLVHVADSLQQARDRFHAITATSGHHLVGETLRQQTQAIDRLREAETLLSAVPAALAEFATAIGATVRLVGQHRPTVPSSYGDSPTPVAVTSEPPVPAAVVRLAGWLTPWREGENVRGYAFDSDRRHLNNELFSSGRLKAAAHGLRPVRGGGHPVTVTDHVEGHVAARLRAENGPRDVTLVINKRRVTTGRSAVTSSYRTSSRQVHVLPCTWWTPVDFGYTASMRAPGRESHRDLTDDLDRQPPNGVDSQRGRGGS</sequence>
<name>A0A7W7WS36_9ACTN</name>
<gene>
    <name evidence="2" type="ORF">FHR38_004950</name>
</gene>
<dbReference type="AlphaFoldDB" id="A0A7W7WS36"/>
<protein>
    <recommendedName>
        <fullName evidence="4">SCP1.201-like deaminase</fullName>
    </recommendedName>
</protein>
<evidence type="ECO:0008006" key="4">
    <source>
        <dbReference type="Google" id="ProtNLM"/>
    </source>
</evidence>
<keyword evidence="3" id="KW-1185">Reference proteome</keyword>